<protein>
    <recommendedName>
        <fullName evidence="8">ABC transmembrane type-1 domain-containing protein</fullName>
    </recommendedName>
</protein>
<dbReference type="GO" id="GO:0005524">
    <property type="term" value="F:ATP binding"/>
    <property type="evidence" value="ECO:0007669"/>
    <property type="project" value="InterPro"/>
</dbReference>
<keyword evidence="1 5" id="KW-0812">Transmembrane</keyword>
<dbReference type="Gene3D" id="1.20.1560.10">
    <property type="entry name" value="ABC transporter type 1, transmembrane domain"/>
    <property type="match status" value="1"/>
</dbReference>
<dbReference type="GO" id="GO:0016020">
    <property type="term" value="C:membrane"/>
    <property type="evidence" value="ECO:0007669"/>
    <property type="project" value="InterPro"/>
</dbReference>
<evidence type="ECO:0000313" key="7">
    <source>
        <dbReference type="Proteomes" id="UP001145021"/>
    </source>
</evidence>
<keyword evidence="3 5" id="KW-0472">Membrane</keyword>
<organism evidence="6 7">
    <name type="scientific">Coemansia asiatica</name>
    <dbReference type="NCBI Taxonomy" id="1052880"/>
    <lineage>
        <taxon>Eukaryota</taxon>
        <taxon>Fungi</taxon>
        <taxon>Fungi incertae sedis</taxon>
        <taxon>Zoopagomycota</taxon>
        <taxon>Kickxellomycotina</taxon>
        <taxon>Kickxellomycetes</taxon>
        <taxon>Kickxellales</taxon>
        <taxon>Kickxellaceae</taxon>
        <taxon>Coemansia</taxon>
    </lineage>
</organism>
<dbReference type="EMBL" id="JANBOH010000451">
    <property type="protein sequence ID" value="KAJ1642199.1"/>
    <property type="molecule type" value="Genomic_DNA"/>
</dbReference>
<feature type="region of interest" description="Disordered" evidence="4">
    <location>
        <begin position="23"/>
        <end position="44"/>
    </location>
</feature>
<dbReference type="InterPro" id="IPR036640">
    <property type="entry name" value="ABC1_TM_sf"/>
</dbReference>
<feature type="transmembrane region" description="Helical" evidence="5">
    <location>
        <begin position="143"/>
        <end position="162"/>
    </location>
</feature>
<feature type="non-terminal residue" evidence="6">
    <location>
        <position position="163"/>
    </location>
</feature>
<name>A0A9W8CHN5_9FUNG</name>
<evidence type="ECO:0000256" key="4">
    <source>
        <dbReference type="SAM" id="MobiDB-lite"/>
    </source>
</evidence>
<dbReference type="AlphaFoldDB" id="A0A9W8CHN5"/>
<reference evidence="6" key="1">
    <citation type="submission" date="2022-07" db="EMBL/GenBank/DDBJ databases">
        <title>Phylogenomic reconstructions and comparative analyses of Kickxellomycotina fungi.</title>
        <authorList>
            <person name="Reynolds N.K."/>
            <person name="Stajich J.E."/>
            <person name="Barry K."/>
            <person name="Grigoriev I.V."/>
            <person name="Crous P."/>
            <person name="Smith M.E."/>
        </authorList>
    </citation>
    <scope>NUCLEOTIDE SEQUENCE</scope>
    <source>
        <strain evidence="6">NBRC 105413</strain>
    </source>
</reference>
<evidence type="ECO:0000256" key="3">
    <source>
        <dbReference type="ARBA" id="ARBA00023136"/>
    </source>
</evidence>
<evidence type="ECO:0000256" key="2">
    <source>
        <dbReference type="ARBA" id="ARBA00022989"/>
    </source>
</evidence>
<gene>
    <name evidence="6" type="ORF">LPJ64_005926</name>
</gene>
<evidence type="ECO:0000256" key="1">
    <source>
        <dbReference type="ARBA" id="ARBA00022692"/>
    </source>
</evidence>
<accession>A0A9W8CHN5</accession>
<proteinExistence type="predicted"/>
<sequence>MSNENSRDQTSVPGLFSDRYSTVSSSIAPTASDKHPRSSYEHHDEKLDDIGELLPPPKNADAAVIDKAILEPEAVGVLQLFRFATPLDRLLTLAGAFFSCASGVVTPVMIIIFSKLMGVIIQYSNYVSNNDVESANHYLGHESRHYCLLFFILGIVMWVVSFG</sequence>
<feature type="transmembrane region" description="Helical" evidence="5">
    <location>
        <begin position="90"/>
        <end position="123"/>
    </location>
</feature>
<keyword evidence="2 5" id="KW-1133">Transmembrane helix</keyword>
<dbReference type="Proteomes" id="UP001145021">
    <property type="component" value="Unassembled WGS sequence"/>
</dbReference>
<comment type="caution">
    <text evidence="6">The sequence shown here is derived from an EMBL/GenBank/DDBJ whole genome shotgun (WGS) entry which is preliminary data.</text>
</comment>
<evidence type="ECO:0008006" key="8">
    <source>
        <dbReference type="Google" id="ProtNLM"/>
    </source>
</evidence>
<feature type="compositionally biased region" description="Basic and acidic residues" evidence="4">
    <location>
        <begin position="32"/>
        <end position="44"/>
    </location>
</feature>
<dbReference type="SUPFAM" id="SSF90123">
    <property type="entry name" value="ABC transporter transmembrane region"/>
    <property type="match status" value="1"/>
</dbReference>
<evidence type="ECO:0000313" key="6">
    <source>
        <dbReference type="EMBL" id="KAJ1642199.1"/>
    </source>
</evidence>
<keyword evidence="7" id="KW-1185">Reference proteome</keyword>
<evidence type="ECO:0000256" key="5">
    <source>
        <dbReference type="SAM" id="Phobius"/>
    </source>
</evidence>